<organism evidence="4 5">
    <name type="scientific">Temnothorax longispinosus</name>
    <dbReference type="NCBI Taxonomy" id="300112"/>
    <lineage>
        <taxon>Eukaryota</taxon>
        <taxon>Metazoa</taxon>
        <taxon>Ecdysozoa</taxon>
        <taxon>Arthropoda</taxon>
        <taxon>Hexapoda</taxon>
        <taxon>Insecta</taxon>
        <taxon>Pterygota</taxon>
        <taxon>Neoptera</taxon>
        <taxon>Endopterygota</taxon>
        <taxon>Hymenoptera</taxon>
        <taxon>Apocrita</taxon>
        <taxon>Aculeata</taxon>
        <taxon>Formicoidea</taxon>
        <taxon>Formicidae</taxon>
        <taxon>Myrmicinae</taxon>
        <taxon>Temnothorax</taxon>
    </lineage>
</organism>
<feature type="domain" description="Thioester reductase (TE)" evidence="3">
    <location>
        <begin position="204"/>
        <end position="290"/>
    </location>
</feature>
<evidence type="ECO:0000259" key="3">
    <source>
        <dbReference type="Pfam" id="PF07993"/>
    </source>
</evidence>
<evidence type="ECO:0000256" key="1">
    <source>
        <dbReference type="RuleBase" id="RU363097"/>
    </source>
</evidence>
<gene>
    <name evidence="4" type="ORF">DBV15_05250</name>
</gene>
<keyword evidence="5" id="KW-1185">Reference proteome</keyword>
<evidence type="ECO:0000256" key="2">
    <source>
        <dbReference type="SAM" id="MobiDB-lite"/>
    </source>
</evidence>
<comment type="function">
    <text evidence="1">Catalyzes the reduction of fatty acyl-CoA to fatty alcohols.</text>
</comment>
<keyword evidence="1" id="KW-0444">Lipid biosynthesis</keyword>
<comment type="similarity">
    <text evidence="1">Belongs to the fatty acyl-CoA reductase family.</text>
</comment>
<feature type="compositionally biased region" description="Polar residues" evidence="2">
    <location>
        <begin position="180"/>
        <end position="200"/>
    </location>
</feature>
<comment type="caution">
    <text evidence="4">The sequence shown here is derived from an EMBL/GenBank/DDBJ whole genome shotgun (WGS) entry which is preliminary data.</text>
</comment>
<dbReference type="GO" id="GO:0005777">
    <property type="term" value="C:peroxisome"/>
    <property type="evidence" value="ECO:0007669"/>
    <property type="project" value="TreeGrafter"/>
</dbReference>
<name>A0A4S2KRD5_9HYME</name>
<dbReference type="InterPro" id="IPR026055">
    <property type="entry name" value="FAR"/>
</dbReference>
<dbReference type="GO" id="GO:0035336">
    <property type="term" value="P:long-chain fatty-acyl-CoA metabolic process"/>
    <property type="evidence" value="ECO:0007669"/>
    <property type="project" value="TreeGrafter"/>
</dbReference>
<evidence type="ECO:0000313" key="4">
    <source>
        <dbReference type="EMBL" id="TGZ50537.1"/>
    </source>
</evidence>
<dbReference type="InterPro" id="IPR013120">
    <property type="entry name" value="FAR_NAD-bd"/>
</dbReference>
<dbReference type="AlphaFoldDB" id="A0A4S2KRD5"/>
<comment type="catalytic activity">
    <reaction evidence="1">
        <text>a long-chain fatty acyl-CoA + 2 NADPH + 2 H(+) = a long-chain primary fatty alcohol + 2 NADP(+) + CoA</text>
        <dbReference type="Rhea" id="RHEA:52716"/>
        <dbReference type="ChEBI" id="CHEBI:15378"/>
        <dbReference type="ChEBI" id="CHEBI:57287"/>
        <dbReference type="ChEBI" id="CHEBI:57783"/>
        <dbReference type="ChEBI" id="CHEBI:58349"/>
        <dbReference type="ChEBI" id="CHEBI:77396"/>
        <dbReference type="ChEBI" id="CHEBI:83139"/>
        <dbReference type="EC" id="1.2.1.84"/>
    </reaction>
</comment>
<evidence type="ECO:0000313" key="5">
    <source>
        <dbReference type="Proteomes" id="UP000310200"/>
    </source>
</evidence>
<keyword evidence="1" id="KW-0521">NADP</keyword>
<dbReference type="PANTHER" id="PTHR11011">
    <property type="entry name" value="MALE STERILITY PROTEIN 2-RELATED"/>
    <property type="match status" value="1"/>
</dbReference>
<dbReference type="PANTHER" id="PTHR11011:SF45">
    <property type="entry name" value="FATTY ACYL-COA REDUCTASE CG8306-RELATED"/>
    <property type="match status" value="1"/>
</dbReference>
<keyword evidence="1" id="KW-0443">Lipid metabolism</keyword>
<dbReference type="EC" id="1.2.1.84" evidence="1"/>
<dbReference type="Proteomes" id="UP000310200">
    <property type="component" value="Unassembled WGS sequence"/>
</dbReference>
<dbReference type="EMBL" id="QBLH01001966">
    <property type="protein sequence ID" value="TGZ50537.1"/>
    <property type="molecule type" value="Genomic_DNA"/>
</dbReference>
<dbReference type="Gene3D" id="3.40.50.720">
    <property type="entry name" value="NAD(P)-binding Rossmann-like Domain"/>
    <property type="match status" value="1"/>
</dbReference>
<keyword evidence="1" id="KW-0560">Oxidoreductase</keyword>
<accession>A0A4S2KRD5</accession>
<protein>
    <recommendedName>
        <fullName evidence="1">Fatty acyl-CoA reductase</fullName>
        <ecNumber evidence="1">1.2.1.84</ecNumber>
    </recommendedName>
</protein>
<dbReference type="GO" id="GO:0102965">
    <property type="term" value="F:alcohol-forming long-chain fatty acyl-CoA reductase activity"/>
    <property type="evidence" value="ECO:0007669"/>
    <property type="project" value="UniProtKB-EC"/>
</dbReference>
<reference evidence="4 5" key="1">
    <citation type="journal article" date="2019" name="Philos. Trans. R. Soc. Lond., B, Biol. Sci.">
        <title>Ant behaviour and brain gene expression of defending hosts depend on the ecological success of the intruding social parasite.</title>
        <authorList>
            <person name="Kaur R."/>
            <person name="Stoldt M."/>
            <person name="Jongepier E."/>
            <person name="Feldmeyer B."/>
            <person name="Menzel F."/>
            <person name="Bornberg-Bauer E."/>
            <person name="Foitzik S."/>
        </authorList>
    </citation>
    <scope>NUCLEOTIDE SEQUENCE [LARGE SCALE GENOMIC DNA]</scope>
    <source>
        <tissue evidence="4">Whole body</tissue>
    </source>
</reference>
<dbReference type="GO" id="GO:0080019">
    <property type="term" value="F:alcohol-forming very long-chain fatty acyl-CoA reductase activity"/>
    <property type="evidence" value="ECO:0007669"/>
    <property type="project" value="InterPro"/>
</dbReference>
<proteinExistence type="inferred from homology"/>
<dbReference type="Pfam" id="PF07993">
    <property type="entry name" value="NAD_binding_4"/>
    <property type="match status" value="1"/>
</dbReference>
<sequence>MEVMGADKKKVMFMELEDEDDKADVIRRSDEIWRRWEIGVDEKLTMEERAYRHKLVRKDRKEDQRVEGIVEEIRREAKEVAEEEARGREGKGRLYPVKGRITITTTTIYYSLCILNFAPRRAATVRQPAGNKVRQPVDNKVQRSLAAKVRQPAGNKIYANNHRQQKSGNLPVTKFDNRRQQQSGNPPETKSDNCQQQQSGDPPKLLRSYPDILTMYLLIRPKKDKCPKSRLDEMFEKPLFDRVKKEVPNFRKKIVPIIGDLDIEDFGLSENDKNILINQVSIIFHITARMVQRKHKNFYDNKR</sequence>
<feature type="region of interest" description="Disordered" evidence="2">
    <location>
        <begin position="149"/>
        <end position="206"/>
    </location>
</feature>